<evidence type="ECO:0000313" key="3">
    <source>
        <dbReference type="Proteomes" id="UP000186817"/>
    </source>
</evidence>
<dbReference type="AlphaFoldDB" id="A0A1Q9CNQ7"/>
<evidence type="ECO:0000313" key="2">
    <source>
        <dbReference type="EMBL" id="OLP84497.1"/>
    </source>
</evidence>
<dbReference type="Gene3D" id="2.60.120.650">
    <property type="entry name" value="Cupin"/>
    <property type="match status" value="1"/>
</dbReference>
<gene>
    <name evidence="2" type="ORF">AK812_SmicGene34626</name>
</gene>
<evidence type="ECO:0000256" key="1">
    <source>
        <dbReference type="SAM" id="SignalP"/>
    </source>
</evidence>
<name>A0A1Q9CNQ7_SYMMI</name>
<proteinExistence type="predicted"/>
<dbReference type="Proteomes" id="UP000186817">
    <property type="component" value="Unassembled WGS sequence"/>
</dbReference>
<keyword evidence="3" id="KW-1185">Reference proteome</keyword>
<keyword evidence="1" id="KW-0732">Signal</keyword>
<organism evidence="2 3">
    <name type="scientific">Symbiodinium microadriaticum</name>
    <name type="common">Dinoflagellate</name>
    <name type="synonym">Zooxanthella microadriatica</name>
    <dbReference type="NCBI Taxonomy" id="2951"/>
    <lineage>
        <taxon>Eukaryota</taxon>
        <taxon>Sar</taxon>
        <taxon>Alveolata</taxon>
        <taxon>Dinophyceae</taxon>
        <taxon>Suessiales</taxon>
        <taxon>Symbiodiniaceae</taxon>
        <taxon>Symbiodinium</taxon>
    </lineage>
</organism>
<dbReference type="SUPFAM" id="SSF51197">
    <property type="entry name" value="Clavaminate synthase-like"/>
    <property type="match status" value="1"/>
</dbReference>
<reference evidence="2 3" key="1">
    <citation type="submission" date="2016-02" db="EMBL/GenBank/DDBJ databases">
        <title>Genome analysis of coral dinoflagellate symbionts highlights evolutionary adaptations to a symbiotic lifestyle.</title>
        <authorList>
            <person name="Aranda M."/>
            <person name="Li Y."/>
            <person name="Liew Y.J."/>
            <person name="Baumgarten S."/>
            <person name="Simakov O."/>
            <person name="Wilson M."/>
            <person name="Piel J."/>
            <person name="Ashoor H."/>
            <person name="Bougouffa S."/>
            <person name="Bajic V.B."/>
            <person name="Ryu T."/>
            <person name="Ravasi T."/>
            <person name="Bayer T."/>
            <person name="Micklem G."/>
            <person name="Kim H."/>
            <person name="Bhak J."/>
            <person name="Lajeunesse T.C."/>
            <person name="Voolstra C.R."/>
        </authorList>
    </citation>
    <scope>NUCLEOTIDE SEQUENCE [LARGE SCALE GENOMIC DNA]</scope>
    <source>
        <strain evidence="2 3">CCMP2467</strain>
    </source>
</reference>
<accession>A0A1Q9CNQ7</accession>
<comment type="caution">
    <text evidence="2">The sequence shown here is derived from an EMBL/GenBank/DDBJ whole genome shotgun (WGS) entry which is preliminary data.</text>
</comment>
<feature type="chain" id="PRO_5013249080" evidence="1">
    <location>
        <begin position="24"/>
        <end position="249"/>
    </location>
</feature>
<protein>
    <submittedName>
        <fullName evidence="2">Uncharacterized protein</fullName>
    </submittedName>
</protein>
<dbReference type="OrthoDB" id="47172at2759"/>
<dbReference type="EMBL" id="LSRX01001038">
    <property type="protein sequence ID" value="OLP84497.1"/>
    <property type="molecule type" value="Genomic_DNA"/>
</dbReference>
<sequence>MARVGACLAVAVAVAAALLGTSAGQWKLQRAAAVLWAKFGTDVRLRRSYEHSFPGFGAYNFTSQTWPAIERRSLASLSAEEFEERYVKERRPVILTDLAPKSTWSPKALLKKCGEMPLTFHRRYSAGLRAIPAFLRKLFLDSRLREAYNRSTDDVIKAMHTTRSMKEYVGDLPLDEEIIAKGRSEAGLYEDQIVDYIFPVMVSAQEFYESACPELFAEGQRTLRRLRDFAADGRPNSPKFKQMFPVQWY</sequence>
<feature type="signal peptide" evidence="1">
    <location>
        <begin position="1"/>
        <end position="23"/>
    </location>
</feature>